<dbReference type="PANTHER" id="PTHR31616">
    <property type="entry name" value="TREHALASE"/>
    <property type="match status" value="1"/>
</dbReference>
<proteinExistence type="predicted"/>
<dbReference type="Gene3D" id="1.50.10.10">
    <property type="match status" value="1"/>
</dbReference>
<dbReference type="Pfam" id="PF00723">
    <property type="entry name" value="Glyco_hydro_15"/>
    <property type="match status" value="1"/>
</dbReference>
<dbReference type="InterPro" id="IPR011613">
    <property type="entry name" value="GH15-like"/>
</dbReference>
<dbReference type="PANTHER" id="PTHR31616:SF0">
    <property type="entry name" value="GLUCAN 1,4-ALPHA-GLUCOSIDASE"/>
    <property type="match status" value="1"/>
</dbReference>
<comment type="caution">
    <text evidence="4">The sequence shown here is derived from an EMBL/GenBank/DDBJ whole genome shotgun (WGS) entry which is preliminary data.</text>
</comment>
<dbReference type="RefSeq" id="WP_388106281.1">
    <property type="nucleotide sequence ID" value="NZ_JBIAHM010000005.1"/>
</dbReference>
<protein>
    <submittedName>
        <fullName evidence="4">Glycoside hydrolase family 15 protein</fullName>
    </submittedName>
</protein>
<feature type="region of interest" description="Disordered" evidence="1">
    <location>
        <begin position="591"/>
        <end position="610"/>
    </location>
</feature>
<dbReference type="InterPro" id="IPR045582">
    <property type="entry name" value="Trehalase-like_N"/>
</dbReference>
<evidence type="ECO:0000259" key="3">
    <source>
        <dbReference type="Pfam" id="PF19291"/>
    </source>
</evidence>
<evidence type="ECO:0000313" key="4">
    <source>
        <dbReference type="EMBL" id="MFE9600022.1"/>
    </source>
</evidence>
<gene>
    <name evidence="4" type="ORF">ACFYNQ_15800</name>
</gene>
<dbReference type="Pfam" id="PF19291">
    <property type="entry name" value="TREH_N"/>
    <property type="match status" value="1"/>
</dbReference>
<evidence type="ECO:0000259" key="2">
    <source>
        <dbReference type="Pfam" id="PF00723"/>
    </source>
</evidence>
<feature type="domain" description="Trehalase-like N-terminal" evidence="3">
    <location>
        <begin position="4"/>
        <end position="152"/>
    </location>
</feature>
<reference evidence="4 5" key="1">
    <citation type="submission" date="2024-10" db="EMBL/GenBank/DDBJ databases">
        <title>The Natural Products Discovery Center: Release of the First 8490 Sequenced Strains for Exploring Actinobacteria Biosynthetic Diversity.</title>
        <authorList>
            <person name="Kalkreuter E."/>
            <person name="Kautsar S.A."/>
            <person name="Yang D."/>
            <person name="Bader C.D."/>
            <person name="Teijaro C.N."/>
            <person name="Fluegel L."/>
            <person name="Davis C.M."/>
            <person name="Simpson J.R."/>
            <person name="Lauterbach L."/>
            <person name="Steele A.D."/>
            <person name="Gui C."/>
            <person name="Meng S."/>
            <person name="Li G."/>
            <person name="Viehrig K."/>
            <person name="Ye F."/>
            <person name="Su P."/>
            <person name="Kiefer A.F."/>
            <person name="Nichols A."/>
            <person name="Cepeda A.J."/>
            <person name="Yan W."/>
            <person name="Fan B."/>
            <person name="Jiang Y."/>
            <person name="Adhikari A."/>
            <person name="Zheng C.-J."/>
            <person name="Schuster L."/>
            <person name="Cowan T.M."/>
            <person name="Smanski M.J."/>
            <person name="Chevrette M.G."/>
            <person name="De Carvalho L.P.S."/>
            <person name="Shen B."/>
        </authorList>
    </citation>
    <scope>NUCLEOTIDE SEQUENCE [LARGE SCALE GENOMIC DNA]</scope>
    <source>
        <strain evidence="4 5">NPDC006488</strain>
    </source>
</reference>
<sequence length="610" mass="66707">MSALIEDYALIGDLETAAMVGRNGSIDWLCLPRFDSPPCLAALLGTADNGFWRVAPVASGICARRSYQPDTLVLESEWATATGAVRVTDFMPPRAQHPCIVRLVEGLEGAVHLRSELRLRFHHGRVLPWIRVTDDCTVAVAGPDAVWLHADGPIRVRRTVGCSDSTILDFTVPAGRRLALTLVWAPSHLPALPAPLCVPAETILKETDDFWWRWSARCRYEGPWRDAVVRSLITLKALTCAPTGGIVAAPTTSLPGCIGGERNWDHRYCWLRDSTLTLSCLLRSGYRDEATAWLDWLVRAVAGDPADLQTVYGVGGQRLLPEIEAPWLPGYEGSRPVRFGNAAVSQLQLDVYGEVLDTLHLSLRAGIPLPAHVWDLVEALMGHLLAHWREPDQGLWQVRGPGRQFVHSKVMAWVAADRALRMGELLGRNGASGQWRAMRDEVHRQVCRKGWDAAQGSFVQSYGSSALDASALLIPRLGFLPARDERVLGTVRAMRGLTRGGFVRRYAQGTDGMRGREGAFVACSLWYADALAATGHPRQAREAFERVLAIRNDVGLLSEQWDPDAGRQLGNAPQAFSHVALVETAFALSAGSSPSLRSPEASGRSRSGSP</sequence>
<name>A0ABW6M438_9ACTN</name>
<dbReference type="InterPro" id="IPR012341">
    <property type="entry name" value="6hp_glycosidase-like_sf"/>
</dbReference>
<evidence type="ECO:0000313" key="5">
    <source>
        <dbReference type="Proteomes" id="UP001601303"/>
    </source>
</evidence>
<accession>A0ABW6M438</accession>
<organism evidence="4 5">
    <name type="scientific">Streptomyces hokutonensis</name>
    <dbReference type="NCBI Taxonomy" id="1306990"/>
    <lineage>
        <taxon>Bacteria</taxon>
        <taxon>Bacillati</taxon>
        <taxon>Actinomycetota</taxon>
        <taxon>Actinomycetes</taxon>
        <taxon>Kitasatosporales</taxon>
        <taxon>Streptomycetaceae</taxon>
        <taxon>Streptomyces</taxon>
    </lineage>
</organism>
<keyword evidence="5" id="KW-1185">Reference proteome</keyword>
<feature type="domain" description="GH15-like" evidence="2">
    <location>
        <begin position="225"/>
        <end position="585"/>
    </location>
</feature>
<dbReference type="SUPFAM" id="SSF48208">
    <property type="entry name" value="Six-hairpin glycosidases"/>
    <property type="match status" value="1"/>
</dbReference>
<dbReference type="GO" id="GO:0016787">
    <property type="term" value="F:hydrolase activity"/>
    <property type="evidence" value="ECO:0007669"/>
    <property type="project" value="UniProtKB-KW"/>
</dbReference>
<dbReference type="EMBL" id="JBIAHM010000005">
    <property type="protein sequence ID" value="MFE9600022.1"/>
    <property type="molecule type" value="Genomic_DNA"/>
</dbReference>
<keyword evidence="4" id="KW-0378">Hydrolase</keyword>
<evidence type="ECO:0000256" key="1">
    <source>
        <dbReference type="SAM" id="MobiDB-lite"/>
    </source>
</evidence>
<dbReference type="InterPro" id="IPR008928">
    <property type="entry name" value="6-hairpin_glycosidase_sf"/>
</dbReference>
<dbReference type="Proteomes" id="UP001601303">
    <property type="component" value="Unassembled WGS sequence"/>
</dbReference>